<dbReference type="KEGG" id="gim:F1728_19790"/>
<proteinExistence type="predicted"/>
<dbReference type="RefSeq" id="WP_155365528.1">
    <property type="nucleotide sequence ID" value="NZ_CP043930.1"/>
</dbReference>
<evidence type="ECO:0000313" key="1">
    <source>
        <dbReference type="EMBL" id="QGQ24789.1"/>
    </source>
</evidence>
<accession>A0A6I6AJH2</accession>
<protein>
    <submittedName>
        <fullName evidence="1">Uncharacterized protein</fullName>
    </submittedName>
</protein>
<dbReference type="Proteomes" id="UP000427281">
    <property type="component" value="Chromosome"/>
</dbReference>
<dbReference type="EMBL" id="CP043930">
    <property type="protein sequence ID" value="QGQ24789.1"/>
    <property type="molecule type" value="Genomic_DNA"/>
</dbReference>
<gene>
    <name evidence="1" type="ORF">F1728_19790</name>
</gene>
<organism evidence="1 2">
    <name type="scientific">Gimesia benthica</name>
    <dbReference type="NCBI Taxonomy" id="2608982"/>
    <lineage>
        <taxon>Bacteria</taxon>
        <taxon>Pseudomonadati</taxon>
        <taxon>Planctomycetota</taxon>
        <taxon>Planctomycetia</taxon>
        <taxon>Planctomycetales</taxon>
        <taxon>Planctomycetaceae</taxon>
        <taxon>Gimesia</taxon>
    </lineage>
</organism>
<reference evidence="1 2" key="1">
    <citation type="submission" date="2019-09" db="EMBL/GenBank/DDBJ databases">
        <title>Gimesia benthica sp. nov., a novel bacterium isolated from deep-sea water of the Northwest Indian Ocean.</title>
        <authorList>
            <person name="Dai X."/>
        </authorList>
    </citation>
    <scope>NUCLEOTIDE SEQUENCE [LARGE SCALE GENOMIC DNA]</scope>
    <source>
        <strain evidence="1 2">E7</strain>
    </source>
</reference>
<sequence length="158" mass="18211">MNKECFTPESLMQMNFLYCDSEFAALYEQWFDSHWSHIGNAGVWQETGQLSLRFGLTLDDDINQAVRELNIFLPLIDEITDDSLSELGKFKCLKIDHIAPERGLYFLGIQDVGFYIMRVGIGTRISEYEAQFTDLLECVNYIARNLPRNEGSDSETTF</sequence>
<keyword evidence="2" id="KW-1185">Reference proteome</keyword>
<evidence type="ECO:0000313" key="2">
    <source>
        <dbReference type="Proteomes" id="UP000427281"/>
    </source>
</evidence>
<dbReference type="AlphaFoldDB" id="A0A6I6AJH2"/>
<name>A0A6I6AJH2_9PLAN</name>